<protein>
    <submittedName>
        <fullName evidence="3">NAD(P)-dependent dehydrogenase, short-chain alcohol dehydrogenase family</fullName>
    </submittedName>
</protein>
<dbReference type="SUPFAM" id="SSF51735">
    <property type="entry name" value="NAD(P)-binding Rossmann-fold domains"/>
    <property type="match status" value="1"/>
</dbReference>
<dbReference type="AlphaFoldDB" id="A0A212TE41"/>
<accession>A0A212TE41</accession>
<dbReference type="PANTHER" id="PTHR24321">
    <property type="entry name" value="DEHYDROGENASES, SHORT CHAIN"/>
    <property type="match status" value="1"/>
</dbReference>
<reference evidence="3 4" key="1">
    <citation type="submission" date="2017-06" db="EMBL/GenBank/DDBJ databases">
        <authorList>
            <person name="Kim H.J."/>
            <person name="Triplett B.A."/>
        </authorList>
    </citation>
    <scope>NUCLEOTIDE SEQUENCE [LARGE SCALE GENOMIC DNA]</scope>
    <source>
        <strain evidence="3 4">DSM 22179</strain>
    </source>
</reference>
<dbReference type="GO" id="GO:0016491">
    <property type="term" value="F:oxidoreductase activity"/>
    <property type="evidence" value="ECO:0007669"/>
    <property type="project" value="UniProtKB-KW"/>
</dbReference>
<dbReference type="PRINTS" id="PR00080">
    <property type="entry name" value="SDRFAMILY"/>
</dbReference>
<dbReference type="OrthoDB" id="286404at2"/>
<dbReference type="PRINTS" id="PR00081">
    <property type="entry name" value="GDHRDH"/>
</dbReference>
<evidence type="ECO:0000256" key="2">
    <source>
        <dbReference type="ARBA" id="ARBA00023002"/>
    </source>
</evidence>
<evidence type="ECO:0000256" key="1">
    <source>
        <dbReference type="ARBA" id="ARBA00006484"/>
    </source>
</evidence>
<dbReference type="PANTHER" id="PTHR24321:SF8">
    <property type="entry name" value="ESTRADIOL 17-BETA-DEHYDROGENASE 8-RELATED"/>
    <property type="match status" value="1"/>
</dbReference>
<evidence type="ECO:0000313" key="3">
    <source>
        <dbReference type="EMBL" id="SNC64292.1"/>
    </source>
</evidence>
<dbReference type="CDD" id="cd05233">
    <property type="entry name" value="SDR_c"/>
    <property type="match status" value="1"/>
</dbReference>
<name>A0A212TE41_9MICO</name>
<dbReference type="NCBIfam" id="NF005559">
    <property type="entry name" value="PRK07231.1"/>
    <property type="match status" value="1"/>
</dbReference>
<comment type="similarity">
    <text evidence="1">Belongs to the short-chain dehydrogenases/reductases (SDR) family.</text>
</comment>
<dbReference type="Pfam" id="PF13561">
    <property type="entry name" value="adh_short_C2"/>
    <property type="match status" value="1"/>
</dbReference>
<keyword evidence="2" id="KW-0560">Oxidoreductase</keyword>
<organism evidence="3 4">
    <name type="scientific">Kytococcus aerolatus</name>
    <dbReference type="NCBI Taxonomy" id="592308"/>
    <lineage>
        <taxon>Bacteria</taxon>
        <taxon>Bacillati</taxon>
        <taxon>Actinomycetota</taxon>
        <taxon>Actinomycetes</taxon>
        <taxon>Micrococcales</taxon>
        <taxon>Kytococcaceae</taxon>
        <taxon>Kytococcus</taxon>
    </lineage>
</organism>
<dbReference type="InterPro" id="IPR036291">
    <property type="entry name" value="NAD(P)-bd_dom_sf"/>
</dbReference>
<sequence>MTEVTKYAGMEGKAALVTGGGSGIGEACCRKLAQQGVKVAVTDLNLEAAQRVAGAITAEGGEAIAIELDASSPEANEKAVAQTVETFGRLDYAVNNAGIGGSTDAAGELDLDGWRKVVDINLNAVLYGMRYELPEIEKHGGAVVNMASIHGTVATGVGNSAYTATKHGVVGLTKQAGVDYGKRGVRINAVGPAYIDTPLLQNLEQEARDGLAALHPIGRLGKAEEVAHLVVFLLSPDASFITGSYHLVDGGYTAP</sequence>
<dbReference type="RefSeq" id="WP_088817981.1">
    <property type="nucleotide sequence ID" value="NZ_FYEZ01000001.1"/>
</dbReference>
<evidence type="ECO:0000313" key="4">
    <source>
        <dbReference type="Proteomes" id="UP000198122"/>
    </source>
</evidence>
<dbReference type="EMBL" id="FYEZ01000001">
    <property type="protein sequence ID" value="SNC64292.1"/>
    <property type="molecule type" value="Genomic_DNA"/>
</dbReference>
<proteinExistence type="inferred from homology"/>
<gene>
    <name evidence="3" type="ORF">SAMN05445756_1082</name>
</gene>
<keyword evidence="4" id="KW-1185">Reference proteome</keyword>
<dbReference type="InterPro" id="IPR020904">
    <property type="entry name" value="Sc_DH/Rdtase_CS"/>
</dbReference>
<dbReference type="Proteomes" id="UP000198122">
    <property type="component" value="Unassembled WGS sequence"/>
</dbReference>
<dbReference type="FunFam" id="3.40.50.720:FF:000084">
    <property type="entry name" value="Short-chain dehydrogenase reductase"/>
    <property type="match status" value="1"/>
</dbReference>
<dbReference type="PROSITE" id="PS00061">
    <property type="entry name" value="ADH_SHORT"/>
    <property type="match status" value="1"/>
</dbReference>
<dbReference type="Gene3D" id="3.40.50.720">
    <property type="entry name" value="NAD(P)-binding Rossmann-like Domain"/>
    <property type="match status" value="1"/>
</dbReference>
<dbReference type="InterPro" id="IPR002347">
    <property type="entry name" value="SDR_fam"/>
</dbReference>